<feature type="transmembrane region" description="Helical" evidence="1">
    <location>
        <begin position="98"/>
        <end position="119"/>
    </location>
</feature>
<proteinExistence type="predicted"/>
<comment type="caution">
    <text evidence="2">The sequence shown here is derived from an EMBL/GenBank/DDBJ whole genome shotgun (WGS) entry which is preliminary data.</text>
</comment>
<accession>A0A1Y1Y592</accession>
<feature type="transmembrane region" description="Helical" evidence="1">
    <location>
        <begin position="65"/>
        <end position="86"/>
    </location>
</feature>
<keyword evidence="1" id="KW-0812">Transmembrane</keyword>
<evidence type="ECO:0000256" key="1">
    <source>
        <dbReference type="SAM" id="Phobius"/>
    </source>
</evidence>
<feature type="transmembrane region" description="Helical" evidence="1">
    <location>
        <begin position="160"/>
        <end position="182"/>
    </location>
</feature>
<dbReference type="AlphaFoldDB" id="A0A1Y1Y592"/>
<keyword evidence="1" id="KW-0472">Membrane</keyword>
<dbReference type="Proteomes" id="UP000193498">
    <property type="component" value="Unassembled WGS sequence"/>
</dbReference>
<dbReference type="InParanoid" id="A0A1Y1Y592"/>
<gene>
    <name evidence="2" type="ORF">K493DRAFT_41169</name>
</gene>
<name>A0A1Y1Y592_9FUNG</name>
<keyword evidence="3" id="KW-1185">Reference proteome</keyword>
<sequence length="239" mass="27011">MLSSSPSSSLSSNTDDLSEKPIIRTSTVVPIPSRPKRPRYVSFVSPEIISPELDRRRSWTHRWPLLFIRMTILLVGVMLMDSIIQYIRVCGPNNSASFVMACGITSWAIAFVYILSWMWGRIRRCKSILANSTSGSVVDSEVNESSPLVSHVAKKQSRKVIHLIIHITFLLMWSAAIVNFLLRQAKGRSILIFAGEHTPEIGEKCPLLPETSVHLSYAGLSLWTLATVFIWVDLRRREF</sequence>
<keyword evidence="1" id="KW-1133">Transmembrane helix</keyword>
<feature type="transmembrane region" description="Helical" evidence="1">
    <location>
        <begin position="215"/>
        <end position="234"/>
    </location>
</feature>
<protein>
    <submittedName>
        <fullName evidence="2">Uncharacterized protein</fullName>
    </submittedName>
</protein>
<evidence type="ECO:0000313" key="2">
    <source>
        <dbReference type="EMBL" id="ORX92774.1"/>
    </source>
</evidence>
<organism evidence="2 3">
    <name type="scientific">Basidiobolus meristosporus CBS 931.73</name>
    <dbReference type="NCBI Taxonomy" id="1314790"/>
    <lineage>
        <taxon>Eukaryota</taxon>
        <taxon>Fungi</taxon>
        <taxon>Fungi incertae sedis</taxon>
        <taxon>Zoopagomycota</taxon>
        <taxon>Entomophthoromycotina</taxon>
        <taxon>Basidiobolomycetes</taxon>
        <taxon>Basidiobolales</taxon>
        <taxon>Basidiobolaceae</taxon>
        <taxon>Basidiobolus</taxon>
    </lineage>
</organism>
<evidence type="ECO:0000313" key="3">
    <source>
        <dbReference type="Proteomes" id="UP000193498"/>
    </source>
</evidence>
<dbReference type="EMBL" id="MCFE01000260">
    <property type="protein sequence ID" value="ORX92774.1"/>
    <property type="molecule type" value="Genomic_DNA"/>
</dbReference>
<reference evidence="2 3" key="1">
    <citation type="submission" date="2016-07" db="EMBL/GenBank/DDBJ databases">
        <title>Pervasive Adenine N6-methylation of Active Genes in Fungi.</title>
        <authorList>
            <consortium name="DOE Joint Genome Institute"/>
            <person name="Mondo S.J."/>
            <person name="Dannebaum R.O."/>
            <person name="Kuo R.C."/>
            <person name="Labutti K."/>
            <person name="Haridas S."/>
            <person name="Kuo A."/>
            <person name="Salamov A."/>
            <person name="Ahrendt S.R."/>
            <person name="Lipzen A."/>
            <person name="Sullivan W."/>
            <person name="Andreopoulos W.B."/>
            <person name="Clum A."/>
            <person name="Lindquist E."/>
            <person name="Daum C."/>
            <person name="Ramamoorthy G.K."/>
            <person name="Gryganskyi A."/>
            <person name="Culley D."/>
            <person name="Magnuson J.K."/>
            <person name="James T.Y."/>
            <person name="O'Malley M.A."/>
            <person name="Stajich J.E."/>
            <person name="Spatafora J.W."/>
            <person name="Visel A."/>
            <person name="Grigoriev I.V."/>
        </authorList>
    </citation>
    <scope>NUCLEOTIDE SEQUENCE [LARGE SCALE GENOMIC DNA]</scope>
    <source>
        <strain evidence="2 3">CBS 931.73</strain>
    </source>
</reference>